<evidence type="ECO:0000256" key="3">
    <source>
        <dbReference type="ARBA" id="ARBA00022483"/>
    </source>
</evidence>
<keyword evidence="7" id="KW-0175">Coiled coil</keyword>
<dbReference type="PROSITE" id="PS00678">
    <property type="entry name" value="WD_REPEATS_1"/>
    <property type="match status" value="1"/>
</dbReference>
<dbReference type="PROSITE" id="PS50892">
    <property type="entry name" value="V_SNARE"/>
    <property type="match status" value="1"/>
</dbReference>
<accession>A0A5C7HP05</accession>
<keyword evidence="6" id="KW-0677">Repeat</keyword>
<evidence type="ECO:0000256" key="4">
    <source>
        <dbReference type="ARBA" id="ARBA00022490"/>
    </source>
</evidence>
<dbReference type="AlphaFoldDB" id="A0A5C7HP05"/>
<organism evidence="10 11">
    <name type="scientific">Acer yangbiense</name>
    <dbReference type="NCBI Taxonomy" id="1000413"/>
    <lineage>
        <taxon>Eukaryota</taxon>
        <taxon>Viridiplantae</taxon>
        <taxon>Streptophyta</taxon>
        <taxon>Embryophyta</taxon>
        <taxon>Tracheophyta</taxon>
        <taxon>Spermatophyta</taxon>
        <taxon>Magnoliopsida</taxon>
        <taxon>eudicotyledons</taxon>
        <taxon>Gunneridae</taxon>
        <taxon>Pentapetalae</taxon>
        <taxon>rosids</taxon>
        <taxon>malvids</taxon>
        <taxon>Sapindales</taxon>
        <taxon>Sapindaceae</taxon>
        <taxon>Hippocastanoideae</taxon>
        <taxon>Acereae</taxon>
        <taxon>Acer</taxon>
    </lineage>
</organism>
<dbReference type="GO" id="GO:0019905">
    <property type="term" value="F:syntaxin binding"/>
    <property type="evidence" value="ECO:0007669"/>
    <property type="project" value="TreeGrafter"/>
</dbReference>
<keyword evidence="4" id="KW-0963">Cytoplasm</keyword>
<dbReference type="Proteomes" id="UP000323000">
    <property type="component" value="Chromosome 7"/>
</dbReference>
<keyword evidence="5" id="KW-0853">WD repeat</keyword>
<comment type="caution">
    <text evidence="10">The sequence shown here is derived from an EMBL/GenBank/DDBJ whole genome shotgun (WGS) entry which is preliminary data.</text>
</comment>
<keyword evidence="3" id="KW-0268">Exocytosis</keyword>
<dbReference type="EMBL" id="VAHF01000007">
    <property type="protein sequence ID" value="TXG58817.1"/>
    <property type="molecule type" value="Genomic_DNA"/>
</dbReference>
<dbReference type="Gene3D" id="2.130.10.10">
    <property type="entry name" value="YVTN repeat-like/Quinoprotein amine dehydrogenase"/>
    <property type="match status" value="3"/>
</dbReference>
<evidence type="ECO:0000256" key="7">
    <source>
        <dbReference type="PROSITE-ProRule" id="PRU00290"/>
    </source>
</evidence>
<feature type="compositionally biased region" description="Basic and acidic residues" evidence="8">
    <location>
        <begin position="46"/>
        <end position="56"/>
    </location>
</feature>
<dbReference type="GO" id="GO:0005886">
    <property type="term" value="C:plasma membrane"/>
    <property type="evidence" value="ECO:0007669"/>
    <property type="project" value="TreeGrafter"/>
</dbReference>
<dbReference type="SMART" id="SM00320">
    <property type="entry name" value="WD40"/>
    <property type="match status" value="6"/>
</dbReference>
<evidence type="ECO:0000256" key="8">
    <source>
        <dbReference type="SAM" id="MobiDB-lite"/>
    </source>
</evidence>
<dbReference type="SUPFAM" id="SSF58038">
    <property type="entry name" value="SNARE fusion complex"/>
    <property type="match status" value="1"/>
</dbReference>
<reference evidence="11" key="1">
    <citation type="journal article" date="2019" name="Gigascience">
        <title>De novo genome assembly of the endangered Acer yangbiense, a plant species with extremely small populations endemic to Yunnan Province, China.</title>
        <authorList>
            <person name="Yang J."/>
            <person name="Wariss H.M."/>
            <person name="Tao L."/>
            <person name="Zhang R."/>
            <person name="Yun Q."/>
            <person name="Hollingsworth P."/>
            <person name="Dao Z."/>
            <person name="Luo G."/>
            <person name="Guo H."/>
            <person name="Ma Y."/>
            <person name="Sun W."/>
        </authorList>
    </citation>
    <scope>NUCLEOTIDE SEQUENCE [LARGE SCALE GENOMIC DNA]</scope>
    <source>
        <strain evidence="11">cv. Malutang</strain>
    </source>
</reference>
<dbReference type="InterPro" id="IPR019775">
    <property type="entry name" value="WD40_repeat_CS"/>
</dbReference>
<dbReference type="GO" id="GO:0006893">
    <property type="term" value="P:Golgi to plasma membrane transport"/>
    <property type="evidence" value="ECO:0007669"/>
    <property type="project" value="TreeGrafter"/>
</dbReference>
<protein>
    <recommendedName>
        <fullName evidence="9">V-SNARE coiled-coil homology domain-containing protein</fullName>
    </recommendedName>
</protein>
<evidence type="ECO:0000256" key="1">
    <source>
        <dbReference type="ARBA" id="ARBA00004496"/>
    </source>
</evidence>
<dbReference type="Pfam" id="PF00400">
    <property type="entry name" value="WD40"/>
    <property type="match status" value="1"/>
</dbReference>
<evidence type="ECO:0000256" key="5">
    <source>
        <dbReference type="ARBA" id="ARBA00022574"/>
    </source>
</evidence>
<name>A0A5C7HP05_9ROSI</name>
<dbReference type="GO" id="GO:0045159">
    <property type="term" value="F:myosin II binding"/>
    <property type="evidence" value="ECO:0007669"/>
    <property type="project" value="TreeGrafter"/>
</dbReference>
<dbReference type="GO" id="GO:0006887">
    <property type="term" value="P:exocytosis"/>
    <property type="evidence" value="ECO:0007669"/>
    <property type="project" value="UniProtKB-KW"/>
</dbReference>
<sequence>MILQGVYGRDVIVEPPNVEFQLYDNMSFPSLGTSYLTNATAQSMDRSSERGNKELADTPSSSFVVEEKPPSFNEAGSTERAKANLGGHDPSDSETLDPEALEATWPNIDELAPYEGKIDDLLKGGSDTTSSILAFDYVQRLLAIATLDGRIKVIGGDFIEGLLISPKQLPFKNLEFLQNQGFLVSITNDNEIQVWNLESRSLACFLQWESNITAFSVIRGSHFMYVGDEYGLTSVMKYDSDEGKLLQLPYSLSAKSLSEVAGFPLPDDQPVVGVLPQPCSSGKRVLIAYENGLIILWDVSEAQVIFVGGGKDLQLKNGVESPSEVDSNLPDDKSEHHLQEKEISALCWASSDGSILAVGYLDGDILFWNTSSAVSSKGQQTGSRNNVVKIELSSAERRIPVIVLHWSSNNESRADSDGRLFIYGGDEIGSEEVLTVLSLQWSSGMESLRCVTRVDLTLTGSFADMILLPSAGATGGTYKAGIFVLSSPGQLHLYDDASLSTLLSQQEKKPTVCAVEYPGLIPMADPVMTVAKFSVLPAGAKSSKVSVIKLSSLPTVAGGTKWPLTGGVPSQSSVTKDHTVDKVYVAGYKDGSVRIWDATYPALTLISALEGKVQGITVAGSSAPVSNLNFCFLNANLAVGNECGLVRIYNLNGSSEANFYFVTETKHEVHKLPEQKGPHCTAVFSLVNSPVQALEFANSGTKLAVGFECCRVAVLDMSSLSVIFFTDLISGNSSPITSMTWTEIRNTRSHVKHPNHSETIVSGNPTEEVICILFKNAKLNVIDGGTGNMIKENAVSGFTSEKLPDQSGEENAAKNEPVPDSTSVENSSYETELISSEPACAEERLSDALVWICCEDSLRLYSKKSVIQGNNKTIRKVKLAKPCCWTTTFEKDGKVCGLLLLFQTGVVEIRSLPDLELVKESSLMSILRWNFKANMDKTMSADNGQMTLANGSEVAFIYLLAAENDSRILESLPCLHDKVLAAAADAAFSFSSDQKKKQGTASGILGGIVKGFKGGKVGHPMDITTPPKSSFNHLEGKFSKPPFPDSSPTDENYEEAVELNIDDIEIDEAPSMAATSSHVATDMKIEKKTERERLLGAPDNTKPHLRTREEIIAKYRKAEDVTSGAAHARDKLVQRQEKLERISRRTEELQSGAEDFASLANELVKTMEKRKWWHI</sequence>
<dbReference type="InterPro" id="IPR042855">
    <property type="entry name" value="V_SNARE_CC"/>
</dbReference>
<dbReference type="PANTHER" id="PTHR10241:SF25">
    <property type="entry name" value="TOMOSYN, ISOFORM C"/>
    <property type="match status" value="1"/>
</dbReference>
<proteinExistence type="inferred from homology"/>
<gene>
    <name evidence="10" type="ORF">EZV62_016646</name>
</gene>
<dbReference type="Gene3D" id="1.20.5.110">
    <property type="match status" value="1"/>
</dbReference>
<feature type="domain" description="V-SNARE coiled-coil homology" evidence="9">
    <location>
        <begin position="1110"/>
        <end position="1174"/>
    </location>
</feature>
<dbReference type="InterPro" id="IPR001680">
    <property type="entry name" value="WD40_rpt"/>
</dbReference>
<dbReference type="GO" id="GO:0005096">
    <property type="term" value="F:GTPase activator activity"/>
    <property type="evidence" value="ECO:0007669"/>
    <property type="project" value="TreeGrafter"/>
</dbReference>
<comment type="subcellular location">
    <subcellularLocation>
        <location evidence="1">Cytoplasm</location>
    </subcellularLocation>
</comment>
<evidence type="ECO:0000259" key="9">
    <source>
        <dbReference type="PROSITE" id="PS50892"/>
    </source>
</evidence>
<feature type="region of interest" description="Disordered" evidence="8">
    <location>
        <begin position="800"/>
        <end position="828"/>
    </location>
</feature>
<feature type="region of interest" description="Disordered" evidence="8">
    <location>
        <begin position="42"/>
        <end position="97"/>
    </location>
</feature>
<dbReference type="SUPFAM" id="SSF50978">
    <property type="entry name" value="WD40 repeat-like"/>
    <property type="match status" value="1"/>
</dbReference>
<evidence type="ECO:0000256" key="2">
    <source>
        <dbReference type="ARBA" id="ARBA00008070"/>
    </source>
</evidence>
<comment type="similarity">
    <text evidence="2">Belongs to the WD repeat L(2)GL family.</text>
</comment>
<evidence type="ECO:0000313" key="10">
    <source>
        <dbReference type="EMBL" id="TXG58817.1"/>
    </source>
</evidence>
<keyword evidence="11" id="KW-1185">Reference proteome</keyword>
<dbReference type="OrthoDB" id="19944at2759"/>
<evidence type="ECO:0000256" key="6">
    <source>
        <dbReference type="ARBA" id="ARBA00022737"/>
    </source>
</evidence>
<dbReference type="InterPro" id="IPR015943">
    <property type="entry name" value="WD40/YVTN_repeat-like_dom_sf"/>
</dbReference>
<dbReference type="CDD" id="cd15873">
    <property type="entry name" value="R-SNARE_STXBP5_6"/>
    <property type="match status" value="1"/>
</dbReference>
<dbReference type="PANTHER" id="PTHR10241">
    <property type="entry name" value="LETHAL 2 GIANT LARVAE PROTEIN"/>
    <property type="match status" value="1"/>
</dbReference>
<dbReference type="GO" id="GO:0005737">
    <property type="term" value="C:cytoplasm"/>
    <property type="evidence" value="ECO:0007669"/>
    <property type="project" value="UniProtKB-SubCell"/>
</dbReference>
<dbReference type="InterPro" id="IPR036322">
    <property type="entry name" value="WD40_repeat_dom_sf"/>
</dbReference>
<evidence type="ECO:0000313" key="11">
    <source>
        <dbReference type="Proteomes" id="UP000323000"/>
    </source>
</evidence>